<name>A0A3P7NVC1_DIBLA</name>
<organism evidence="1 2">
    <name type="scientific">Dibothriocephalus latus</name>
    <name type="common">Fish tapeworm</name>
    <name type="synonym">Diphyllobothrium latum</name>
    <dbReference type="NCBI Taxonomy" id="60516"/>
    <lineage>
        <taxon>Eukaryota</taxon>
        <taxon>Metazoa</taxon>
        <taxon>Spiralia</taxon>
        <taxon>Lophotrochozoa</taxon>
        <taxon>Platyhelminthes</taxon>
        <taxon>Cestoda</taxon>
        <taxon>Eucestoda</taxon>
        <taxon>Diphyllobothriidea</taxon>
        <taxon>Diphyllobothriidae</taxon>
        <taxon>Dibothriocephalus</taxon>
    </lineage>
</organism>
<dbReference type="EMBL" id="UYRU01054823">
    <property type="protein sequence ID" value="VDN12819.1"/>
    <property type="molecule type" value="Genomic_DNA"/>
</dbReference>
<sequence length="99" mass="11114">MVRRLLCLPQDMDDRLLTLGLLFRDPHSPPSSVPMPLPLHPITNSDQAKNIFYMDLHALLASVSKMGKWVSLADFNARVEIDHTVLEVLLRPHCLGGCN</sequence>
<keyword evidence="2" id="KW-1185">Reference proteome</keyword>
<reference evidence="1 2" key="1">
    <citation type="submission" date="2018-11" db="EMBL/GenBank/DDBJ databases">
        <authorList>
            <consortium name="Pathogen Informatics"/>
        </authorList>
    </citation>
    <scope>NUCLEOTIDE SEQUENCE [LARGE SCALE GENOMIC DNA]</scope>
</reference>
<dbReference type="OrthoDB" id="10055461at2759"/>
<proteinExistence type="predicted"/>
<evidence type="ECO:0000313" key="2">
    <source>
        <dbReference type="Proteomes" id="UP000281553"/>
    </source>
</evidence>
<gene>
    <name evidence="1" type="ORF">DILT_LOCUS8650</name>
</gene>
<dbReference type="Proteomes" id="UP000281553">
    <property type="component" value="Unassembled WGS sequence"/>
</dbReference>
<accession>A0A3P7NVC1</accession>
<evidence type="ECO:0000313" key="1">
    <source>
        <dbReference type="EMBL" id="VDN12819.1"/>
    </source>
</evidence>
<dbReference type="AlphaFoldDB" id="A0A3P7NVC1"/>
<protein>
    <submittedName>
        <fullName evidence="1">Uncharacterized protein</fullName>
    </submittedName>
</protein>